<reference evidence="2" key="1">
    <citation type="submission" date="2021-06" db="EMBL/GenBank/DDBJ databases">
        <authorList>
            <person name="Kallberg Y."/>
            <person name="Tangrot J."/>
            <person name="Rosling A."/>
        </authorList>
    </citation>
    <scope>NUCLEOTIDE SEQUENCE</scope>
    <source>
        <strain evidence="2">FL966</strain>
    </source>
</reference>
<evidence type="ECO:0000313" key="3">
    <source>
        <dbReference type="Proteomes" id="UP000789759"/>
    </source>
</evidence>
<accession>A0A9N9I310</accession>
<dbReference type="EMBL" id="CAJVQA010012508">
    <property type="protein sequence ID" value="CAG8717210.1"/>
    <property type="molecule type" value="Genomic_DNA"/>
</dbReference>
<dbReference type="Pfam" id="PF20209">
    <property type="entry name" value="DUF6570"/>
    <property type="match status" value="1"/>
</dbReference>
<feature type="domain" description="DUF6570" evidence="1">
    <location>
        <begin position="5"/>
        <end position="67"/>
    </location>
</feature>
<protein>
    <submittedName>
        <fullName evidence="2">1587_t:CDS:1</fullName>
    </submittedName>
</protein>
<name>A0A9N9I310_9GLOM</name>
<dbReference type="OrthoDB" id="2282872at2759"/>
<organism evidence="2 3">
    <name type="scientific">Cetraspora pellucida</name>
    <dbReference type="NCBI Taxonomy" id="1433469"/>
    <lineage>
        <taxon>Eukaryota</taxon>
        <taxon>Fungi</taxon>
        <taxon>Fungi incertae sedis</taxon>
        <taxon>Mucoromycota</taxon>
        <taxon>Glomeromycotina</taxon>
        <taxon>Glomeromycetes</taxon>
        <taxon>Diversisporales</taxon>
        <taxon>Gigasporaceae</taxon>
        <taxon>Cetraspora</taxon>
    </lineage>
</organism>
<gene>
    <name evidence="2" type="ORF">CPELLU_LOCUS12675</name>
</gene>
<evidence type="ECO:0000259" key="1">
    <source>
        <dbReference type="Pfam" id="PF20209"/>
    </source>
</evidence>
<keyword evidence="3" id="KW-1185">Reference proteome</keyword>
<comment type="caution">
    <text evidence="2">The sequence shown here is derived from an EMBL/GenBank/DDBJ whole genome shotgun (WGS) entry which is preliminary data.</text>
</comment>
<evidence type="ECO:0000313" key="2">
    <source>
        <dbReference type="EMBL" id="CAG8717210.1"/>
    </source>
</evidence>
<dbReference type="AlphaFoldDB" id="A0A9N9I310"/>
<dbReference type="InterPro" id="IPR046700">
    <property type="entry name" value="DUF6570"/>
</dbReference>
<dbReference type="Proteomes" id="UP000789759">
    <property type="component" value="Unassembled WGS sequence"/>
</dbReference>
<proteinExistence type="predicted"/>
<sequence length="224" mass="25762">MLSTILPLPAYQLCDHLKVVFVGEGQPTEEQLKKVLGVRRNKIATALEWLVNYNNLYRKININKTTLETLPENGIPPALLATIVIVDINPEIVEHYTGYMVDPIDEDNISNSIDHKNDIEQKYEKTIFETHNSINDSTELRNLDMIYDNNIFISEQECSLELLGKMIQETTDYNSNAILMPYSNTPKNEYTDPTLLPAAFPTLFSYEISGHEDNYHKQHILFKQ</sequence>